<accession>A0ABS6V2D8</accession>
<dbReference type="EMBL" id="JAHVAH010000001">
    <property type="protein sequence ID" value="MBW0143732.1"/>
    <property type="molecule type" value="Genomic_DNA"/>
</dbReference>
<feature type="chain" id="PRO_5046072247" evidence="2">
    <location>
        <begin position="23"/>
        <end position="80"/>
    </location>
</feature>
<keyword evidence="1" id="KW-0472">Membrane</keyword>
<keyword evidence="1" id="KW-0812">Transmembrane</keyword>
<evidence type="ECO:0000313" key="3">
    <source>
        <dbReference type="EMBL" id="MBW0143732.1"/>
    </source>
</evidence>
<dbReference type="RefSeq" id="WP_218631801.1">
    <property type="nucleotide sequence ID" value="NZ_JAHVAH010000001.1"/>
</dbReference>
<organism evidence="3 4">
    <name type="scientific">Sphingomicrobium clamense</name>
    <dbReference type="NCBI Taxonomy" id="2851013"/>
    <lineage>
        <taxon>Bacteria</taxon>
        <taxon>Pseudomonadati</taxon>
        <taxon>Pseudomonadota</taxon>
        <taxon>Alphaproteobacteria</taxon>
        <taxon>Sphingomonadales</taxon>
        <taxon>Sphingomonadaceae</taxon>
        <taxon>Sphingomicrobium</taxon>
    </lineage>
</organism>
<keyword evidence="4" id="KW-1185">Reference proteome</keyword>
<evidence type="ECO:0000313" key="4">
    <source>
        <dbReference type="Proteomes" id="UP000698028"/>
    </source>
</evidence>
<feature type="transmembrane region" description="Helical" evidence="1">
    <location>
        <begin position="32"/>
        <end position="51"/>
    </location>
</feature>
<keyword evidence="2" id="KW-0732">Signal</keyword>
<protein>
    <submittedName>
        <fullName evidence="3">Uncharacterized protein</fullName>
    </submittedName>
</protein>
<comment type="caution">
    <text evidence="3">The sequence shown here is derived from an EMBL/GenBank/DDBJ whole genome shotgun (WGS) entry which is preliminary data.</text>
</comment>
<dbReference type="Proteomes" id="UP000698028">
    <property type="component" value="Unassembled WGS sequence"/>
</dbReference>
<feature type="signal peptide" evidence="2">
    <location>
        <begin position="1"/>
        <end position="22"/>
    </location>
</feature>
<sequence>MTILRKAAAVAILISMTAPAHAYLDGATASIALQAIIGFFAAWGLYSRRAIGWVKGLFGIKQPELEIDETLEAEPEAETK</sequence>
<reference evidence="3 4" key="1">
    <citation type="submission" date="2021-07" db="EMBL/GenBank/DDBJ databases">
        <title>The draft genome sequence of Sphingomicrobium sp. B8.</title>
        <authorList>
            <person name="Mu L."/>
        </authorList>
    </citation>
    <scope>NUCLEOTIDE SEQUENCE [LARGE SCALE GENOMIC DNA]</scope>
    <source>
        <strain evidence="3 4">B8</strain>
    </source>
</reference>
<gene>
    <name evidence="3" type="ORF">KTQ36_00270</name>
</gene>
<evidence type="ECO:0000256" key="2">
    <source>
        <dbReference type="SAM" id="SignalP"/>
    </source>
</evidence>
<keyword evidence="1" id="KW-1133">Transmembrane helix</keyword>
<proteinExistence type="predicted"/>
<evidence type="ECO:0000256" key="1">
    <source>
        <dbReference type="SAM" id="Phobius"/>
    </source>
</evidence>
<name>A0ABS6V2D8_9SPHN</name>